<dbReference type="GO" id="GO:0019706">
    <property type="term" value="F:protein-cysteine S-palmitoyltransferase activity"/>
    <property type="evidence" value="ECO:0007669"/>
    <property type="project" value="UniProtKB-EC"/>
</dbReference>
<keyword evidence="7" id="KW-1185">Reference proteome</keyword>
<dbReference type="Gene3D" id="1.25.40.20">
    <property type="entry name" value="Ankyrin repeat-containing domain"/>
    <property type="match status" value="1"/>
</dbReference>
<evidence type="ECO:0000256" key="4">
    <source>
        <dbReference type="ARBA" id="ARBA00023315"/>
    </source>
</evidence>
<dbReference type="PANTHER" id="PTHR24161">
    <property type="entry name" value="ANK_REP_REGION DOMAIN-CONTAINING PROTEIN-RELATED"/>
    <property type="match status" value="1"/>
</dbReference>
<dbReference type="EC" id="2.3.1.225" evidence="1"/>
<dbReference type="PROSITE" id="PS50297">
    <property type="entry name" value="ANK_REP_REGION"/>
    <property type="match status" value="3"/>
</dbReference>
<dbReference type="InterPro" id="IPR002110">
    <property type="entry name" value="Ankyrin_rpt"/>
</dbReference>
<reference evidence="6 7" key="1">
    <citation type="journal article" date="2019" name="Front. Genet.">
        <title>Whole-Genome Sequencing of the Opportunistic Yeast Pathogen Candida inconspicua Uncovers Its Hybrid Origin.</title>
        <authorList>
            <person name="Mixao V."/>
            <person name="Hansen A.P."/>
            <person name="Saus E."/>
            <person name="Boekhout T."/>
            <person name="Lass-Florl C."/>
            <person name="Gabaldon T."/>
        </authorList>
    </citation>
    <scope>NUCLEOTIDE SEQUENCE [LARGE SCALE GENOMIC DNA]</scope>
    <source>
        <strain evidence="6 7">CBS 180</strain>
    </source>
</reference>
<evidence type="ECO:0000256" key="1">
    <source>
        <dbReference type="ARBA" id="ARBA00012210"/>
    </source>
</evidence>
<dbReference type="SUPFAM" id="SSF48403">
    <property type="entry name" value="Ankyrin repeat"/>
    <property type="match status" value="1"/>
</dbReference>
<organism evidence="6 7">
    <name type="scientific">Pichia inconspicua</name>
    <dbReference type="NCBI Taxonomy" id="52247"/>
    <lineage>
        <taxon>Eukaryota</taxon>
        <taxon>Fungi</taxon>
        <taxon>Dikarya</taxon>
        <taxon>Ascomycota</taxon>
        <taxon>Saccharomycotina</taxon>
        <taxon>Pichiomycetes</taxon>
        <taxon>Pichiales</taxon>
        <taxon>Pichiaceae</taxon>
        <taxon>Pichia</taxon>
    </lineage>
</organism>
<keyword evidence="3 5" id="KW-0040">ANK repeat</keyword>
<feature type="repeat" description="ANK" evidence="5">
    <location>
        <begin position="37"/>
        <end position="59"/>
    </location>
</feature>
<evidence type="ECO:0000313" key="7">
    <source>
        <dbReference type="Proteomes" id="UP000307173"/>
    </source>
</evidence>
<dbReference type="SMART" id="SM00248">
    <property type="entry name" value="ANK"/>
    <property type="match status" value="5"/>
</dbReference>
<feature type="repeat" description="ANK" evidence="5">
    <location>
        <begin position="152"/>
        <end position="176"/>
    </location>
</feature>
<evidence type="ECO:0000256" key="2">
    <source>
        <dbReference type="ARBA" id="ARBA00022737"/>
    </source>
</evidence>
<keyword evidence="4" id="KW-0808">Transferase</keyword>
<dbReference type="AlphaFoldDB" id="A0A4T0WWR6"/>
<dbReference type="STRING" id="52247.A0A4T0WWR6"/>
<dbReference type="Pfam" id="PF00023">
    <property type="entry name" value="Ank"/>
    <property type="match status" value="2"/>
</dbReference>
<dbReference type="EMBL" id="SELW01000645">
    <property type="protein sequence ID" value="TID16250.1"/>
    <property type="molecule type" value="Genomic_DNA"/>
</dbReference>
<keyword evidence="2" id="KW-0677">Repeat</keyword>
<gene>
    <name evidence="6" type="ORF">CANINC_004249</name>
</gene>
<feature type="repeat" description="ANK" evidence="5">
    <location>
        <begin position="186"/>
        <end position="212"/>
    </location>
</feature>
<comment type="caution">
    <text evidence="6">The sequence shown here is derived from an EMBL/GenBank/DDBJ whole genome shotgun (WGS) entry which is preliminary data.</text>
</comment>
<evidence type="ECO:0000313" key="6">
    <source>
        <dbReference type="EMBL" id="TID16250.1"/>
    </source>
</evidence>
<name>A0A4T0WWR6_9ASCO</name>
<protein>
    <recommendedName>
        <fullName evidence="1">protein S-acyltransferase</fullName>
        <ecNumber evidence="1">2.3.1.225</ecNumber>
    </recommendedName>
</protein>
<dbReference type="PANTHER" id="PTHR24161:SF85">
    <property type="entry name" value="PALMITOYLTRANSFERASE HIP14"/>
    <property type="match status" value="1"/>
</dbReference>
<dbReference type="Pfam" id="PF12796">
    <property type="entry name" value="Ank_2"/>
    <property type="match status" value="1"/>
</dbReference>
<dbReference type="PROSITE" id="PS50088">
    <property type="entry name" value="ANK_REPEAT"/>
    <property type="match status" value="3"/>
</dbReference>
<keyword evidence="4" id="KW-0012">Acyltransferase</keyword>
<sequence>MSTETPDIIRTVFDGNIGILREMLSDNPDLVFTKDADSRTPLHWAASFQNLDMVKLLLNPLQLSDGEKSGNFVVDVDEFLDDSKWTPLHIAASAGNLEIFRTIATHEPLPDINLKTSTGQTCLHYAVSKNHPYLVEYMLKNLKASSRIKDNKGQLPIHRAAAIGSPQMITLLLEVGKSPIDTTDNYGMTALHYALAEGHGDLALQLVKLGADWRKETGDHETSFQVALNDNVRSFFKKGLIEEGLVEEEY</sequence>
<dbReference type="OrthoDB" id="539213at2759"/>
<dbReference type="Proteomes" id="UP000307173">
    <property type="component" value="Unassembled WGS sequence"/>
</dbReference>
<evidence type="ECO:0000256" key="5">
    <source>
        <dbReference type="PROSITE-ProRule" id="PRU00023"/>
    </source>
</evidence>
<proteinExistence type="predicted"/>
<evidence type="ECO:0000256" key="3">
    <source>
        <dbReference type="ARBA" id="ARBA00023043"/>
    </source>
</evidence>
<accession>A0A4T0WWR6</accession>
<dbReference type="InterPro" id="IPR036770">
    <property type="entry name" value="Ankyrin_rpt-contain_sf"/>
</dbReference>